<gene>
    <name evidence="2" type="ordered locus">SNE_A20850</name>
</gene>
<feature type="region of interest" description="Disordered" evidence="1">
    <location>
        <begin position="1"/>
        <end position="26"/>
    </location>
</feature>
<evidence type="ECO:0000256" key="1">
    <source>
        <dbReference type="SAM" id="MobiDB-lite"/>
    </source>
</evidence>
<reference key="1">
    <citation type="journal article" date="2011" name="Mol. Biol. Evol.">
        <title>Unity in variety -- the pan-genome of the Chlamydiae.</title>
        <authorList>
            <person name="Collingro A."/>
            <person name="Tischler P."/>
            <person name="Weinmaier T."/>
            <person name="Penz T."/>
            <person name="Heinz E."/>
            <person name="Brunham R.C."/>
            <person name="Read T.D."/>
            <person name="Bavoil P.M."/>
            <person name="Sachse K."/>
            <person name="Kahane S."/>
            <person name="Friedman M.G."/>
            <person name="Rattei T."/>
            <person name="Myers G.S.A."/>
            <person name="Horn M."/>
        </authorList>
    </citation>
    <scope>NUCLEOTIDE SEQUENCE</scope>
    <source>
        <strain>Z</strain>
    </source>
</reference>
<keyword evidence="3" id="KW-1185">Reference proteome</keyword>
<dbReference type="KEGG" id="sng:SNE_A20850"/>
<dbReference type="STRING" id="331113.SNE_A20850"/>
<dbReference type="Proteomes" id="UP000000496">
    <property type="component" value="Chromosome gsn.131"/>
</dbReference>
<name>F8L3T9_SIMNZ</name>
<proteinExistence type="predicted"/>
<evidence type="ECO:0000313" key="2">
    <source>
        <dbReference type="EMBL" id="CCB89962.1"/>
    </source>
</evidence>
<organism evidence="2 3">
    <name type="scientific">Simkania negevensis (strain ATCC VR-1471 / DSM 27360 / Z)</name>
    <dbReference type="NCBI Taxonomy" id="331113"/>
    <lineage>
        <taxon>Bacteria</taxon>
        <taxon>Pseudomonadati</taxon>
        <taxon>Chlamydiota</taxon>
        <taxon>Chlamydiia</taxon>
        <taxon>Parachlamydiales</taxon>
        <taxon>Simkaniaceae</taxon>
        <taxon>Simkania</taxon>
    </lineage>
</organism>
<dbReference type="AlphaFoldDB" id="F8L3T9"/>
<dbReference type="HOGENOM" id="CLU_2452976_0_0_0"/>
<protein>
    <submittedName>
        <fullName evidence="2">Uncharacterized protein</fullName>
    </submittedName>
</protein>
<sequence length="89" mass="9565">MTDPISGSQSNPAYSQQASMDSSGASGDQAQYLAQYLTMQQEIQQYIDASNAQQSDDLQAVGMQDPAQLGQQHYAAFESAVNALPQYQG</sequence>
<dbReference type="RefSeq" id="WP_013944428.1">
    <property type="nucleotide sequence ID" value="NC_015713.1"/>
</dbReference>
<dbReference type="EMBL" id="FR872582">
    <property type="protein sequence ID" value="CCB89962.1"/>
    <property type="molecule type" value="Genomic_DNA"/>
</dbReference>
<reference evidence="2 3" key="2">
    <citation type="journal article" date="2011" name="Mol. Biol. Evol.">
        <title>Unity in variety--the pan-genome of the Chlamydiae.</title>
        <authorList>
            <person name="Collingro A."/>
            <person name="Tischler P."/>
            <person name="Weinmaier T."/>
            <person name="Penz T."/>
            <person name="Heinz E."/>
            <person name="Brunham R.C."/>
            <person name="Read T.D."/>
            <person name="Bavoil P.M."/>
            <person name="Sachse K."/>
            <person name="Kahane S."/>
            <person name="Friedman M.G."/>
            <person name="Rattei T."/>
            <person name="Myers G.S."/>
            <person name="Horn M."/>
        </authorList>
    </citation>
    <scope>NUCLEOTIDE SEQUENCE [LARGE SCALE GENOMIC DNA]</scope>
    <source>
        <strain evidence="3">ATCC VR-1471 / Z</strain>
    </source>
</reference>
<accession>F8L3T9</accession>
<evidence type="ECO:0000313" key="3">
    <source>
        <dbReference type="Proteomes" id="UP000000496"/>
    </source>
</evidence>